<keyword evidence="3" id="KW-1185">Reference proteome</keyword>
<evidence type="ECO:0000256" key="1">
    <source>
        <dbReference type="SAM" id="MobiDB-lite"/>
    </source>
</evidence>
<protein>
    <submittedName>
        <fullName evidence="2">Uncharacterized protein</fullName>
    </submittedName>
</protein>
<dbReference type="RefSeq" id="XP_045288737.1">
    <property type="nucleotide sequence ID" value="XM_045430594.1"/>
</dbReference>
<evidence type="ECO:0000313" key="3">
    <source>
        <dbReference type="Proteomes" id="UP000001631"/>
    </source>
</evidence>
<gene>
    <name evidence="2" type="ORF">HCBG_03545</name>
</gene>
<name>C0NK65_AJECG</name>
<dbReference type="Proteomes" id="UP000001631">
    <property type="component" value="Unassembled WGS sequence"/>
</dbReference>
<feature type="region of interest" description="Disordered" evidence="1">
    <location>
        <begin position="70"/>
        <end position="90"/>
    </location>
</feature>
<accession>C0NK65</accession>
<reference evidence="2" key="1">
    <citation type="submission" date="2009-02" db="EMBL/GenBank/DDBJ databases">
        <title>The Genome Sequence of Ajellomyces capsulatus strain G186AR.</title>
        <authorList>
            <consortium name="The Broad Institute Genome Sequencing Platform"/>
            <person name="Champion M."/>
            <person name="Cuomo C."/>
            <person name="Ma L.-J."/>
            <person name="Henn M.R."/>
            <person name="Sil A."/>
            <person name="Goldman B."/>
            <person name="Young S.K."/>
            <person name="Kodira C.D."/>
            <person name="Zeng Q."/>
            <person name="Koehrsen M."/>
            <person name="Alvarado L."/>
            <person name="Berlin A."/>
            <person name="Borenstein D."/>
            <person name="Chen Z."/>
            <person name="Engels R."/>
            <person name="Freedman E."/>
            <person name="Gellesch M."/>
            <person name="Goldberg J."/>
            <person name="Griggs A."/>
            <person name="Gujja S."/>
            <person name="Heiman D."/>
            <person name="Hepburn T."/>
            <person name="Howarth C."/>
            <person name="Jen D."/>
            <person name="Larson L."/>
            <person name="Lewis B."/>
            <person name="Mehta T."/>
            <person name="Park D."/>
            <person name="Pearson M."/>
            <person name="Roberts A."/>
            <person name="Saif S."/>
            <person name="Shea T."/>
            <person name="Shenoy N."/>
            <person name="Sisk P."/>
            <person name="Stolte C."/>
            <person name="Sykes S."/>
            <person name="Walk T."/>
            <person name="White J."/>
            <person name="Yandava C."/>
            <person name="Klein B."/>
            <person name="McEwen J.G."/>
            <person name="Puccia R."/>
            <person name="Goldman G.H."/>
            <person name="Felipe M.S."/>
            <person name="Nino-Vega G."/>
            <person name="San-Blas G."/>
            <person name="Taylor J."/>
            <person name="Mendoza L."/>
            <person name="Galagan J."/>
            <person name="Nusbaum C."/>
            <person name="Birren B."/>
        </authorList>
    </citation>
    <scope>NUCLEOTIDE SEQUENCE</scope>
    <source>
        <strain evidence="2">G186AR</strain>
    </source>
</reference>
<organism evidence="2 3">
    <name type="scientific">Ajellomyces capsulatus (strain G186AR / H82 / ATCC MYA-2454 / RMSCC 2432)</name>
    <name type="common">Darling's disease fungus</name>
    <name type="synonym">Histoplasma capsulatum</name>
    <dbReference type="NCBI Taxonomy" id="447093"/>
    <lineage>
        <taxon>Eukaryota</taxon>
        <taxon>Fungi</taxon>
        <taxon>Dikarya</taxon>
        <taxon>Ascomycota</taxon>
        <taxon>Pezizomycotina</taxon>
        <taxon>Eurotiomycetes</taxon>
        <taxon>Eurotiomycetidae</taxon>
        <taxon>Onygenales</taxon>
        <taxon>Ajellomycetaceae</taxon>
        <taxon>Histoplasma</taxon>
    </lineage>
</organism>
<feature type="compositionally biased region" description="Pro residues" evidence="1">
    <location>
        <begin position="74"/>
        <end position="84"/>
    </location>
</feature>
<dbReference type="InParanoid" id="C0NK65"/>
<dbReference type="AlphaFoldDB" id="C0NK65"/>
<dbReference type="HOGENOM" id="CLU_1156097_0_0_1"/>
<dbReference type="GeneID" id="69036561"/>
<dbReference type="EMBL" id="GG663366">
    <property type="protein sequence ID" value="EEH08256.1"/>
    <property type="molecule type" value="Genomic_DNA"/>
</dbReference>
<proteinExistence type="predicted"/>
<evidence type="ECO:0000313" key="2">
    <source>
        <dbReference type="EMBL" id="EEH08256.1"/>
    </source>
</evidence>
<sequence length="240" mass="26593">MTRTGARLNFEPALVAPGCGRGRIRRAEVRDGGHFEETGWAGGHRTQQHELEVNNQQRILKLSAISSDLVWPSPTGPDPNPNPHPAQQWKPGSLFQTQIRHLMRPCSAGLCHDILDPGPWDEHRKCGPEQPNPGSQESACWKATGHWPDILETWLMGEDVSHFRPVCNLFYAFPRTRLIRSLLQSSSPPVLHLLVMGDIYGTDDSNKQQLLLAAPAATPTSITAGLKENKIRLAILGYPV</sequence>